<organism evidence="1">
    <name type="scientific">marine sediment metagenome</name>
    <dbReference type="NCBI Taxonomy" id="412755"/>
    <lineage>
        <taxon>unclassified sequences</taxon>
        <taxon>metagenomes</taxon>
        <taxon>ecological metagenomes</taxon>
    </lineage>
</organism>
<feature type="non-terminal residue" evidence="1">
    <location>
        <position position="330"/>
    </location>
</feature>
<sequence length="330" mass="35900">MPTVEFRPAGDGSWHGFMSREYVIEVLVDGRVTAQLIAAWPNHRLAELRQLGGTDKILITGGYRESDGQEVIGPCGGGAGATGWIVLTDVEVGLFMPGAPGVPWYLDKIGEIFQGRCTYEMKNLLIVGLERNLWEMLYNLFAALSGRAMKQGYNEHIQKLDVSAGDHCLQSSEVARGDARVITSITSVASCAVDAVTLSRNYMNNVFKIKSEGSPTADETVSQEGYWIIYGGEFMQVCFENVPAGCDLHLYISGSGWQSPALMGLSPLAFLGLPPIVAEEDVFISGIWSCDFAEDKIYKHNMDVVLNAVKGYNSPAGSPSGLAWDGSRIW</sequence>
<proteinExistence type="predicted"/>
<name>A0A0F9JYD6_9ZZZZ</name>
<evidence type="ECO:0000313" key="1">
    <source>
        <dbReference type="EMBL" id="KKM03928.1"/>
    </source>
</evidence>
<protein>
    <submittedName>
        <fullName evidence="1">Uncharacterized protein</fullName>
    </submittedName>
</protein>
<accession>A0A0F9JYD6</accession>
<gene>
    <name evidence="1" type="ORF">LCGC14_1769540</name>
</gene>
<reference evidence="1" key="1">
    <citation type="journal article" date="2015" name="Nature">
        <title>Complex archaea that bridge the gap between prokaryotes and eukaryotes.</title>
        <authorList>
            <person name="Spang A."/>
            <person name="Saw J.H."/>
            <person name="Jorgensen S.L."/>
            <person name="Zaremba-Niedzwiedzka K."/>
            <person name="Martijn J."/>
            <person name="Lind A.E."/>
            <person name="van Eijk R."/>
            <person name="Schleper C."/>
            <person name="Guy L."/>
            <person name="Ettema T.J."/>
        </authorList>
    </citation>
    <scope>NUCLEOTIDE SEQUENCE</scope>
</reference>
<dbReference type="AlphaFoldDB" id="A0A0F9JYD6"/>
<dbReference type="EMBL" id="LAZR01016572">
    <property type="protein sequence ID" value="KKM03928.1"/>
    <property type="molecule type" value="Genomic_DNA"/>
</dbReference>
<comment type="caution">
    <text evidence="1">The sequence shown here is derived from an EMBL/GenBank/DDBJ whole genome shotgun (WGS) entry which is preliminary data.</text>
</comment>